<proteinExistence type="predicted"/>
<evidence type="ECO:0000256" key="1">
    <source>
        <dbReference type="SAM" id="MobiDB-lite"/>
    </source>
</evidence>
<sequence length="169" mass="18967">MARGRRGDRGGRGRRAVGAWQPIDPAEDEHAPPAVATGPVNVESYVAASLGPPRWLERLQDIEGDELHLLGDLRRRWLALAAGADWTPEAFAAAWRAQAEDVDLTDLNRLIAQHNEYFPIERRLSFDLRLGDYRAPWGIPWRRDARDAAWIMDHLPPDLDRAGAELAHG</sequence>
<protein>
    <submittedName>
        <fullName evidence="2">Uncharacterized protein</fullName>
    </submittedName>
</protein>
<accession>A0A6J4UDX9</accession>
<name>A0A6J4UDX9_9ACTN</name>
<gene>
    <name evidence="2" type="ORF">AVDCRST_MAG79-2457</name>
</gene>
<reference evidence="2" key="1">
    <citation type="submission" date="2020-02" db="EMBL/GenBank/DDBJ databases">
        <authorList>
            <person name="Meier V. D."/>
        </authorList>
    </citation>
    <scope>NUCLEOTIDE SEQUENCE</scope>
    <source>
        <strain evidence="2">AVDCRST_MAG79</strain>
    </source>
</reference>
<feature type="compositionally biased region" description="Basic and acidic residues" evidence="1">
    <location>
        <begin position="1"/>
        <end position="11"/>
    </location>
</feature>
<evidence type="ECO:0000313" key="2">
    <source>
        <dbReference type="EMBL" id="CAA9547921.1"/>
    </source>
</evidence>
<organism evidence="2">
    <name type="scientific">uncultured Thermoleophilia bacterium</name>
    <dbReference type="NCBI Taxonomy" id="1497501"/>
    <lineage>
        <taxon>Bacteria</taxon>
        <taxon>Bacillati</taxon>
        <taxon>Actinomycetota</taxon>
        <taxon>Thermoleophilia</taxon>
        <taxon>environmental samples</taxon>
    </lineage>
</organism>
<feature type="region of interest" description="Disordered" evidence="1">
    <location>
        <begin position="1"/>
        <end position="30"/>
    </location>
</feature>
<dbReference type="AlphaFoldDB" id="A0A6J4UDX9"/>
<dbReference type="EMBL" id="CADCWC010000371">
    <property type="protein sequence ID" value="CAA9547921.1"/>
    <property type="molecule type" value="Genomic_DNA"/>
</dbReference>